<evidence type="ECO:0000313" key="2">
    <source>
        <dbReference type="EMBL" id="MPC45402.1"/>
    </source>
</evidence>
<reference evidence="2 3" key="1">
    <citation type="submission" date="2019-05" db="EMBL/GenBank/DDBJ databases">
        <title>Another draft genome of Portunus trituberculatus and its Hox gene families provides insights of decapod evolution.</title>
        <authorList>
            <person name="Jeong J.-H."/>
            <person name="Song I."/>
            <person name="Kim S."/>
            <person name="Choi T."/>
            <person name="Kim D."/>
            <person name="Ryu S."/>
            <person name="Kim W."/>
        </authorList>
    </citation>
    <scope>NUCLEOTIDE SEQUENCE [LARGE SCALE GENOMIC DNA]</scope>
    <source>
        <tissue evidence="2">Muscle</tissue>
    </source>
</reference>
<evidence type="ECO:0000313" key="3">
    <source>
        <dbReference type="Proteomes" id="UP000324222"/>
    </source>
</evidence>
<dbReference type="Proteomes" id="UP000324222">
    <property type="component" value="Unassembled WGS sequence"/>
</dbReference>
<dbReference type="EMBL" id="VSRR010006715">
    <property type="protein sequence ID" value="MPC45402.1"/>
    <property type="molecule type" value="Genomic_DNA"/>
</dbReference>
<name>A0A5B7FFY9_PORTR</name>
<feature type="region of interest" description="Disordered" evidence="1">
    <location>
        <begin position="93"/>
        <end position="117"/>
    </location>
</feature>
<evidence type="ECO:0000256" key="1">
    <source>
        <dbReference type="SAM" id="MobiDB-lite"/>
    </source>
</evidence>
<keyword evidence="3" id="KW-1185">Reference proteome</keyword>
<gene>
    <name evidence="2" type="ORF">E2C01_039100</name>
</gene>
<comment type="caution">
    <text evidence="2">The sequence shown here is derived from an EMBL/GenBank/DDBJ whole genome shotgun (WGS) entry which is preliminary data.</text>
</comment>
<protein>
    <submittedName>
        <fullName evidence="2">Uncharacterized protein</fullName>
    </submittedName>
</protein>
<dbReference type="AlphaFoldDB" id="A0A5B7FFY9"/>
<accession>A0A5B7FFY9</accession>
<sequence>MALNNACRDSTYDVTNLWAWRREAYLSHLRPTYSQVEKGILWKSPIFSSLLFDEDKLQELVHSSKSNVDMTLHEGLSTTMFCSWHTVGGAWSSSAPSTMPNTSTTQRPVLSSHPKDSWGGSSGFLSFHPSGLGGRRGQGLSGPKVEGVAENWVLDDLREGYRIPLSPLPPTCPSPATQGLQRLCPRISQRTNPSVGALAIELGYQLTEGPFSDGWRSRTWIMANLSSWPSQTSSTDALNDGWGVSLLQDSVSGLWDSQERLLHIIVL</sequence>
<organism evidence="2 3">
    <name type="scientific">Portunus trituberculatus</name>
    <name type="common">Swimming crab</name>
    <name type="synonym">Neptunus trituberculatus</name>
    <dbReference type="NCBI Taxonomy" id="210409"/>
    <lineage>
        <taxon>Eukaryota</taxon>
        <taxon>Metazoa</taxon>
        <taxon>Ecdysozoa</taxon>
        <taxon>Arthropoda</taxon>
        <taxon>Crustacea</taxon>
        <taxon>Multicrustacea</taxon>
        <taxon>Malacostraca</taxon>
        <taxon>Eumalacostraca</taxon>
        <taxon>Eucarida</taxon>
        <taxon>Decapoda</taxon>
        <taxon>Pleocyemata</taxon>
        <taxon>Brachyura</taxon>
        <taxon>Eubrachyura</taxon>
        <taxon>Portunoidea</taxon>
        <taxon>Portunidae</taxon>
        <taxon>Portuninae</taxon>
        <taxon>Portunus</taxon>
    </lineage>
</organism>
<feature type="compositionally biased region" description="Polar residues" evidence="1">
    <location>
        <begin position="93"/>
        <end position="109"/>
    </location>
</feature>
<proteinExistence type="predicted"/>